<proteinExistence type="predicted"/>
<dbReference type="AlphaFoldDB" id="A0A8H7MBS6"/>
<sequence length="263" mass="29850">MDAQQRFVRLGLDEALDIDDDQHYHDEELPDYEASTAPAYDDSDHNGPYMTFHLRRYDRKIQMLVAHGTSASSAYRVTTNTFRLFSKRPEMEVLHTGEGRMRTLAAISFDDNGPLPWRPRAHFNHTNLDGVVERCDMESRNFADWTFTIGSQVYEWRLGMWPVSLELSERGSPQVIARFTYSDRGTMAVRGGEVGDLVVYRDGLTMQRDGIGRVVCSLMVSLTQLQKLGRNYSNDDATRSRTGSLVREQPSTHRGSSAGFSVV</sequence>
<reference evidence="2" key="2">
    <citation type="submission" date="2020-09" db="EMBL/GenBank/DDBJ databases">
        <title>Reference genome assembly for Australian Ascochyta lentis isolate Al4.</title>
        <authorList>
            <person name="Lee R.C."/>
            <person name="Farfan-Caceres L.M."/>
            <person name="Debler J.W."/>
            <person name="Williams A.H."/>
            <person name="Henares B.M."/>
        </authorList>
    </citation>
    <scope>NUCLEOTIDE SEQUENCE</scope>
    <source>
        <strain evidence="2">Al4</strain>
    </source>
</reference>
<dbReference type="OrthoDB" id="3941101at2759"/>
<feature type="compositionally biased region" description="Polar residues" evidence="1">
    <location>
        <begin position="233"/>
        <end position="243"/>
    </location>
</feature>
<dbReference type="Proteomes" id="UP000651452">
    <property type="component" value="Unassembled WGS sequence"/>
</dbReference>
<reference evidence="2" key="1">
    <citation type="submission" date="2018-12" db="EMBL/GenBank/DDBJ databases">
        <authorList>
            <person name="Syme R.A."/>
            <person name="Farfan-Caceres L."/>
            <person name="Lichtenzveig J."/>
        </authorList>
    </citation>
    <scope>NUCLEOTIDE SEQUENCE</scope>
    <source>
        <strain evidence="2">Al4</strain>
    </source>
</reference>
<feature type="compositionally biased region" description="Polar residues" evidence="1">
    <location>
        <begin position="252"/>
        <end position="263"/>
    </location>
</feature>
<keyword evidence="3" id="KW-1185">Reference proteome</keyword>
<feature type="region of interest" description="Disordered" evidence="1">
    <location>
        <begin position="233"/>
        <end position="263"/>
    </location>
</feature>
<evidence type="ECO:0000313" key="3">
    <source>
        <dbReference type="Proteomes" id="UP000651452"/>
    </source>
</evidence>
<comment type="caution">
    <text evidence="2">The sequence shown here is derived from an EMBL/GenBank/DDBJ whole genome shotgun (WGS) entry which is preliminary data.</text>
</comment>
<dbReference type="EMBL" id="RZGK01000019">
    <property type="protein sequence ID" value="KAF9691926.1"/>
    <property type="molecule type" value="Genomic_DNA"/>
</dbReference>
<organism evidence="2 3">
    <name type="scientific">Ascochyta lentis</name>
    <dbReference type="NCBI Taxonomy" id="205686"/>
    <lineage>
        <taxon>Eukaryota</taxon>
        <taxon>Fungi</taxon>
        <taxon>Dikarya</taxon>
        <taxon>Ascomycota</taxon>
        <taxon>Pezizomycotina</taxon>
        <taxon>Dothideomycetes</taxon>
        <taxon>Pleosporomycetidae</taxon>
        <taxon>Pleosporales</taxon>
        <taxon>Pleosporineae</taxon>
        <taxon>Didymellaceae</taxon>
        <taxon>Ascochyta</taxon>
    </lineage>
</organism>
<gene>
    <name evidence="2" type="ORF">EKO04_010084</name>
</gene>
<evidence type="ECO:0000256" key="1">
    <source>
        <dbReference type="SAM" id="MobiDB-lite"/>
    </source>
</evidence>
<accession>A0A8H7MBS6</accession>
<protein>
    <submittedName>
        <fullName evidence="2">Uncharacterized protein</fullName>
    </submittedName>
</protein>
<evidence type="ECO:0000313" key="2">
    <source>
        <dbReference type="EMBL" id="KAF9691926.1"/>
    </source>
</evidence>
<name>A0A8H7MBS6_9PLEO</name>